<evidence type="ECO:0000313" key="1">
    <source>
        <dbReference type="EMBL" id="OTG26984.1"/>
    </source>
</evidence>
<gene>
    <name evidence="1" type="ORF">HannXRQ_Chr04g0095071</name>
</gene>
<proteinExistence type="predicted"/>
<organism evidence="1 2">
    <name type="scientific">Helianthus annuus</name>
    <name type="common">Common sunflower</name>
    <dbReference type="NCBI Taxonomy" id="4232"/>
    <lineage>
        <taxon>Eukaryota</taxon>
        <taxon>Viridiplantae</taxon>
        <taxon>Streptophyta</taxon>
        <taxon>Embryophyta</taxon>
        <taxon>Tracheophyta</taxon>
        <taxon>Spermatophyta</taxon>
        <taxon>Magnoliopsida</taxon>
        <taxon>eudicotyledons</taxon>
        <taxon>Gunneridae</taxon>
        <taxon>Pentapetalae</taxon>
        <taxon>asterids</taxon>
        <taxon>campanulids</taxon>
        <taxon>Asterales</taxon>
        <taxon>Asteraceae</taxon>
        <taxon>Asteroideae</taxon>
        <taxon>Heliantheae alliance</taxon>
        <taxon>Heliantheae</taxon>
        <taxon>Helianthus</taxon>
    </lineage>
</organism>
<dbReference type="EMBL" id="CM007893">
    <property type="protein sequence ID" value="OTG26984.1"/>
    <property type="molecule type" value="Genomic_DNA"/>
</dbReference>
<keyword evidence="2" id="KW-1185">Reference proteome</keyword>
<name>A0A251UV63_HELAN</name>
<sequence length="54" mass="6325">MLANRGEFTPFTKHGIPWVGNGIQERGFLVYLWVGRQWFRNVIPRPDGRINVLD</sequence>
<dbReference type="Proteomes" id="UP000215914">
    <property type="component" value="Chromosome 4"/>
</dbReference>
<evidence type="ECO:0000313" key="2">
    <source>
        <dbReference type="Proteomes" id="UP000215914"/>
    </source>
</evidence>
<dbReference type="InParanoid" id="A0A251UV63"/>
<reference evidence="2" key="1">
    <citation type="journal article" date="2017" name="Nature">
        <title>The sunflower genome provides insights into oil metabolism, flowering and Asterid evolution.</title>
        <authorList>
            <person name="Badouin H."/>
            <person name="Gouzy J."/>
            <person name="Grassa C.J."/>
            <person name="Murat F."/>
            <person name="Staton S.E."/>
            <person name="Cottret L."/>
            <person name="Lelandais-Briere C."/>
            <person name="Owens G.L."/>
            <person name="Carrere S."/>
            <person name="Mayjonade B."/>
            <person name="Legrand L."/>
            <person name="Gill N."/>
            <person name="Kane N.C."/>
            <person name="Bowers J.E."/>
            <person name="Hubner S."/>
            <person name="Bellec A."/>
            <person name="Berard A."/>
            <person name="Berges H."/>
            <person name="Blanchet N."/>
            <person name="Boniface M.C."/>
            <person name="Brunel D."/>
            <person name="Catrice O."/>
            <person name="Chaidir N."/>
            <person name="Claudel C."/>
            <person name="Donnadieu C."/>
            <person name="Faraut T."/>
            <person name="Fievet G."/>
            <person name="Helmstetter N."/>
            <person name="King M."/>
            <person name="Knapp S.J."/>
            <person name="Lai Z."/>
            <person name="Le Paslier M.C."/>
            <person name="Lippi Y."/>
            <person name="Lorenzon L."/>
            <person name="Mandel J.R."/>
            <person name="Marage G."/>
            <person name="Marchand G."/>
            <person name="Marquand E."/>
            <person name="Bret-Mestries E."/>
            <person name="Morien E."/>
            <person name="Nambeesan S."/>
            <person name="Nguyen T."/>
            <person name="Pegot-Espagnet P."/>
            <person name="Pouilly N."/>
            <person name="Raftis F."/>
            <person name="Sallet E."/>
            <person name="Schiex T."/>
            <person name="Thomas J."/>
            <person name="Vandecasteele C."/>
            <person name="Vares D."/>
            <person name="Vear F."/>
            <person name="Vautrin S."/>
            <person name="Crespi M."/>
            <person name="Mangin B."/>
            <person name="Burke J.M."/>
            <person name="Salse J."/>
            <person name="Munos S."/>
            <person name="Vincourt P."/>
            <person name="Rieseberg L.H."/>
            <person name="Langlade N.B."/>
        </authorList>
    </citation>
    <scope>NUCLEOTIDE SEQUENCE [LARGE SCALE GENOMIC DNA]</scope>
    <source>
        <strain evidence="2">cv. SF193</strain>
    </source>
</reference>
<protein>
    <submittedName>
        <fullName evidence="1">Uncharacterized protein</fullName>
    </submittedName>
</protein>
<accession>A0A251UV63</accession>
<dbReference type="AlphaFoldDB" id="A0A251UV63"/>